<dbReference type="FunFam" id="3.30.70.270:FF:000001">
    <property type="entry name" value="Diguanylate cyclase domain protein"/>
    <property type="match status" value="1"/>
</dbReference>
<dbReference type="Gene3D" id="2.60.40.10">
    <property type="entry name" value="Immunoglobulins"/>
    <property type="match status" value="1"/>
</dbReference>
<evidence type="ECO:0000313" key="7">
    <source>
        <dbReference type="EMBL" id="KRG87583.1"/>
    </source>
</evidence>
<dbReference type="InterPro" id="IPR043128">
    <property type="entry name" value="Rev_trsase/Diguanyl_cyclase"/>
</dbReference>
<dbReference type="Gene3D" id="3.30.70.270">
    <property type="match status" value="1"/>
</dbReference>
<proteinExistence type="predicted"/>
<dbReference type="PROSITE" id="PS50887">
    <property type="entry name" value="GGDEF"/>
    <property type="match status" value="1"/>
</dbReference>
<dbReference type="CDD" id="cd01949">
    <property type="entry name" value="GGDEF"/>
    <property type="match status" value="1"/>
</dbReference>
<feature type="signal peptide" evidence="5">
    <location>
        <begin position="1"/>
        <end position="26"/>
    </location>
</feature>
<dbReference type="GO" id="GO:0005886">
    <property type="term" value="C:plasma membrane"/>
    <property type="evidence" value="ECO:0007669"/>
    <property type="project" value="TreeGrafter"/>
</dbReference>
<protein>
    <recommendedName>
        <fullName evidence="2">diguanylate cyclase</fullName>
        <ecNumber evidence="2">2.7.7.65</ecNumber>
    </recommendedName>
</protein>
<dbReference type="RefSeq" id="WP_161808891.1">
    <property type="nucleotide sequence ID" value="NZ_LDJP01000020.1"/>
</dbReference>
<reference evidence="7 8" key="1">
    <citation type="submission" date="2015-05" db="EMBL/GenBank/DDBJ databases">
        <title>Genome sequencing and analysis of members of genus Stenotrophomonas.</title>
        <authorList>
            <person name="Patil P.P."/>
            <person name="Midha S."/>
            <person name="Patil P.B."/>
        </authorList>
    </citation>
    <scope>NUCLEOTIDE SEQUENCE [LARGE SCALE GENOMIC DNA]</scope>
    <source>
        <strain evidence="7 8">JCM 16244</strain>
    </source>
</reference>
<dbReference type="AlphaFoldDB" id="A0A0R0DZF9"/>
<dbReference type="InterPro" id="IPR000160">
    <property type="entry name" value="GGDEF_dom"/>
</dbReference>
<dbReference type="InterPro" id="IPR050469">
    <property type="entry name" value="Diguanylate_Cyclase"/>
</dbReference>
<dbReference type="Proteomes" id="UP000050940">
    <property type="component" value="Unassembled WGS sequence"/>
</dbReference>
<feature type="chain" id="PRO_5006396613" description="diguanylate cyclase" evidence="5">
    <location>
        <begin position="27"/>
        <end position="991"/>
    </location>
</feature>
<keyword evidence="5" id="KW-0732">Signal</keyword>
<dbReference type="GO" id="GO:0052621">
    <property type="term" value="F:diguanylate cyclase activity"/>
    <property type="evidence" value="ECO:0007669"/>
    <property type="project" value="UniProtKB-EC"/>
</dbReference>
<feature type="domain" description="GGDEF" evidence="6">
    <location>
        <begin position="830"/>
        <end position="962"/>
    </location>
</feature>
<dbReference type="GO" id="GO:0043709">
    <property type="term" value="P:cell adhesion involved in single-species biofilm formation"/>
    <property type="evidence" value="ECO:0007669"/>
    <property type="project" value="TreeGrafter"/>
</dbReference>
<dbReference type="SUPFAM" id="SSF63825">
    <property type="entry name" value="YWTD domain"/>
    <property type="match status" value="1"/>
</dbReference>
<keyword evidence="4" id="KW-1133">Transmembrane helix</keyword>
<organism evidence="7 8">
    <name type="scientific">Stenotrophomonas daejeonensis</name>
    <dbReference type="NCBI Taxonomy" id="659018"/>
    <lineage>
        <taxon>Bacteria</taxon>
        <taxon>Pseudomonadati</taxon>
        <taxon>Pseudomonadota</taxon>
        <taxon>Gammaproteobacteria</taxon>
        <taxon>Lysobacterales</taxon>
        <taxon>Lysobacteraceae</taxon>
        <taxon>Stenotrophomonas</taxon>
    </lineage>
</organism>
<dbReference type="InterPro" id="IPR011123">
    <property type="entry name" value="Y_Y_Y"/>
</dbReference>
<dbReference type="GO" id="GO:1902201">
    <property type="term" value="P:negative regulation of bacterial-type flagellum-dependent cell motility"/>
    <property type="evidence" value="ECO:0007669"/>
    <property type="project" value="TreeGrafter"/>
</dbReference>
<keyword evidence="4" id="KW-0472">Membrane</keyword>
<comment type="catalytic activity">
    <reaction evidence="3">
        <text>2 GTP = 3',3'-c-di-GMP + 2 diphosphate</text>
        <dbReference type="Rhea" id="RHEA:24898"/>
        <dbReference type="ChEBI" id="CHEBI:33019"/>
        <dbReference type="ChEBI" id="CHEBI:37565"/>
        <dbReference type="ChEBI" id="CHEBI:58805"/>
        <dbReference type="EC" id="2.7.7.65"/>
    </reaction>
</comment>
<feature type="transmembrane region" description="Helical" evidence="4">
    <location>
        <begin position="746"/>
        <end position="766"/>
    </location>
</feature>
<evidence type="ECO:0000256" key="1">
    <source>
        <dbReference type="ARBA" id="ARBA00001946"/>
    </source>
</evidence>
<dbReference type="Gene3D" id="2.130.10.10">
    <property type="entry name" value="YVTN repeat-like/Quinoprotein amine dehydrogenase"/>
    <property type="match status" value="1"/>
</dbReference>
<dbReference type="InterPro" id="IPR029787">
    <property type="entry name" value="Nucleotide_cyclase"/>
</dbReference>
<dbReference type="NCBIfam" id="TIGR00254">
    <property type="entry name" value="GGDEF"/>
    <property type="match status" value="1"/>
</dbReference>
<evidence type="ECO:0000313" key="8">
    <source>
        <dbReference type="Proteomes" id="UP000050940"/>
    </source>
</evidence>
<evidence type="ECO:0000256" key="3">
    <source>
        <dbReference type="ARBA" id="ARBA00034247"/>
    </source>
</evidence>
<dbReference type="EC" id="2.7.7.65" evidence="2"/>
<sequence length="991" mass="107597">MKTGRPRWPRVLAACGLWLLLQAAQAAAAMHGLPLMRHFGVGDLPAAPFYSDIAVDAQGTLYAGSSEGVMVFHSGLWELFELPHRAAAYTVLAASDGRVYVGGSGTLGELRREPDGGLRFIDLLPEFTGDDGKPLSPVDFYGLLETARGVVANDGRMLYLLRRDGGGTRQPLPAGAAQLLFVAGGELYVRIAGTGVCRLDATGPVPLPGTSALDGLRLSGLWEWEDGLLYAANDGFHFGDAGGVHKLPGDADAAFAAHVPYSSIRLPDGGFAFGSYDGTLMRFSPELRLLDSFVPARGNLDGFGLDRDGGLWTVGESGLTRLRLPSPWTVYDQRHGLFNQLHDSAWYDGSLWVGALGLWRAGPVTGGVPRFLPQPWADTKLEVFALQGTAAGLLVGDRLGLMVLDPGTKSPRRLVGPRMGSGTLRLLPSAFDPERMLALGGSEVRWLAQRDGRWQLAARWPIRVGAISGIAQVAPGEFWVGDERGGVHRWRLDPRTGQLRDQQHFDVGQAPLADNGQGTHLVRIDEAVYAITGDDVRKLAGGHFVPASLPVLPGLRRPWELEAATTALGSFVWTTRQLWWRRQGESVFHLQQVSSSRVPGFAGLGLQDDGRLRLVAWDSLLQFDPDIGNPSPAPLQARLDQIRLRQPDRDDALLPLQSAQVQVLPPGSGLALRFGLGTMEPEVEFRYRMQGYNEAWSPWGANRELGYRLLPPGDYRFELQARIRGGRQAEPLLYRLRVEPFWYERGVVQALFWVAGLLLVVLAVHLRNRGVNARTRELERRIAERTGELEAANRRLTELAVVDGLTGIANRHAMERALQRGWQRCGERGEPLAVVMADVDHFKDFNDNHGHQAGDMQLRRVAAALADEVSGVDELAVRYGGEEFVLILPGVGREDALQRAEQVRQRAARAMAEAGMPGSISLGVAVRIPAAGGDPAQLVHCADLALYRAKHAGRNRVECAGEADFASVAQAGVIAAETVAPPPDPTLSSAP</sequence>
<evidence type="ECO:0000259" key="6">
    <source>
        <dbReference type="PROSITE" id="PS50887"/>
    </source>
</evidence>
<comment type="caution">
    <text evidence="7">The sequence shown here is derived from an EMBL/GenBank/DDBJ whole genome shotgun (WGS) entry which is preliminary data.</text>
</comment>
<dbReference type="EMBL" id="LDJP01000020">
    <property type="protein sequence ID" value="KRG87583.1"/>
    <property type="molecule type" value="Genomic_DNA"/>
</dbReference>
<dbReference type="SUPFAM" id="SSF55073">
    <property type="entry name" value="Nucleotide cyclase"/>
    <property type="match status" value="1"/>
</dbReference>
<keyword evidence="4" id="KW-0812">Transmembrane</keyword>
<evidence type="ECO:0000256" key="4">
    <source>
        <dbReference type="SAM" id="Phobius"/>
    </source>
</evidence>
<keyword evidence="8" id="KW-1185">Reference proteome</keyword>
<name>A0A0R0DZF9_9GAMM</name>
<dbReference type="InterPro" id="IPR015943">
    <property type="entry name" value="WD40/YVTN_repeat-like_dom_sf"/>
</dbReference>
<dbReference type="PANTHER" id="PTHR45138">
    <property type="entry name" value="REGULATORY COMPONENTS OF SENSORY TRANSDUCTION SYSTEM"/>
    <property type="match status" value="1"/>
</dbReference>
<dbReference type="SMART" id="SM00267">
    <property type="entry name" value="GGDEF"/>
    <property type="match status" value="1"/>
</dbReference>
<evidence type="ECO:0000256" key="5">
    <source>
        <dbReference type="SAM" id="SignalP"/>
    </source>
</evidence>
<dbReference type="InterPro" id="IPR013783">
    <property type="entry name" value="Ig-like_fold"/>
</dbReference>
<comment type="cofactor">
    <cofactor evidence="1">
        <name>Mg(2+)</name>
        <dbReference type="ChEBI" id="CHEBI:18420"/>
    </cofactor>
</comment>
<dbReference type="Pfam" id="PF07495">
    <property type="entry name" value="Y_Y_Y"/>
    <property type="match status" value="1"/>
</dbReference>
<dbReference type="STRING" id="659018.ABB34_04300"/>
<dbReference type="InterPro" id="IPR011041">
    <property type="entry name" value="Quinoprot_gluc/sorb_DH_b-prop"/>
</dbReference>
<evidence type="ECO:0000256" key="2">
    <source>
        <dbReference type="ARBA" id="ARBA00012528"/>
    </source>
</evidence>
<accession>A0A0R0DZF9</accession>
<gene>
    <name evidence="7" type="ORF">ABB34_04300</name>
</gene>
<dbReference type="SUPFAM" id="SSF50952">
    <property type="entry name" value="Soluble quinoprotein glucose dehydrogenase"/>
    <property type="match status" value="1"/>
</dbReference>
<dbReference type="PATRIC" id="fig|659018.3.peg.761"/>
<dbReference type="Pfam" id="PF00990">
    <property type="entry name" value="GGDEF"/>
    <property type="match status" value="1"/>
</dbReference>
<dbReference type="PANTHER" id="PTHR45138:SF9">
    <property type="entry name" value="DIGUANYLATE CYCLASE DGCM-RELATED"/>
    <property type="match status" value="1"/>
</dbReference>